<proteinExistence type="predicted"/>
<evidence type="ECO:0000256" key="1">
    <source>
        <dbReference type="SAM" id="MobiDB-lite"/>
    </source>
</evidence>
<dbReference type="EMBL" id="KZ613467">
    <property type="protein sequence ID" value="PMD26621.1"/>
    <property type="molecule type" value="Genomic_DNA"/>
</dbReference>
<protein>
    <submittedName>
        <fullName evidence="2">Uncharacterized protein</fullName>
    </submittedName>
</protein>
<feature type="region of interest" description="Disordered" evidence="1">
    <location>
        <begin position="1"/>
        <end position="21"/>
    </location>
</feature>
<organism evidence="2 3">
    <name type="scientific">Hyaloscypha hepaticicola</name>
    <dbReference type="NCBI Taxonomy" id="2082293"/>
    <lineage>
        <taxon>Eukaryota</taxon>
        <taxon>Fungi</taxon>
        <taxon>Dikarya</taxon>
        <taxon>Ascomycota</taxon>
        <taxon>Pezizomycotina</taxon>
        <taxon>Leotiomycetes</taxon>
        <taxon>Helotiales</taxon>
        <taxon>Hyaloscyphaceae</taxon>
        <taxon>Hyaloscypha</taxon>
    </lineage>
</organism>
<evidence type="ECO:0000313" key="3">
    <source>
        <dbReference type="Proteomes" id="UP000235672"/>
    </source>
</evidence>
<dbReference type="AlphaFoldDB" id="A0A2J6QK28"/>
<evidence type="ECO:0000313" key="2">
    <source>
        <dbReference type="EMBL" id="PMD26621.1"/>
    </source>
</evidence>
<keyword evidence="3" id="KW-1185">Reference proteome</keyword>
<dbReference type="Proteomes" id="UP000235672">
    <property type="component" value="Unassembled WGS sequence"/>
</dbReference>
<name>A0A2J6QK28_9HELO</name>
<accession>A0A2J6QK28</accession>
<reference evidence="2 3" key="1">
    <citation type="submission" date="2016-05" db="EMBL/GenBank/DDBJ databases">
        <title>A degradative enzymes factory behind the ericoid mycorrhizal symbiosis.</title>
        <authorList>
            <consortium name="DOE Joint Genome Institute"/>
            <person name="Martino E."/>
            <person name="Morin E."/>
            <person name="Grelet G."/>
            <person name="Kuo A."/>
            <person name="Kohler A."/>
            <person name="Daghino S."/>
            <person name="Barry K."/>
            <person name="Choi C."/>
            <person name="Cichocki N."/>
            <person name="Clum A."/>
            <person name="Copeland A."/>
            <person name="Hainaut M."/>
            <person name="Haridas S."/>
            <person name="Labutti K."/>
            <person name="Lindquist E."/>
            <person name="Lipzen A."/>
            <person name="Khouja H.-R."/>
            <person name="Murat C."/>
            <person name="Ohm R."/>
            <person name="Olson A."/>
            <person name="Spatafora J."/>
            <person name="Veneault-Fourrey C."/>
            <person name="Henrissat B."/>
            <person name="Grigoriev I."/>
            <person name="Martin F."/>
            <person name="Perotto S."/>
        </authorList>
    </citation>
    <scope>NUCLEOTIDE SEQUENCE [LARGE SCALE GENOMIC DNA]</scope>
    <source>
        <strain evidence="2 3">UAMH 7357</strain>
    </source>
</reference>
<sequence>MSALARPPFDSDLEEPLKQAPVTSISKRENLNEVWRVLSDTIPAKTNARWSRDESQRYHYSLPVGQSHLDNLPAKKCP</sequence>
<gene>
    <name evidence="2" type="ORF">NA56DRAFT_641328</name>
</gene>